<comment type="similarity">
    <text evidence="1">Belongs to the peptidase C1 family.</text>
</comment>
<dbReference type="InterPro" id="IPR038765">
    <property type="entry name" value="Papain-like_cys_pep_sf"/>
</dbReference>
<reference evidence="3 4" key="2">
    <citation type="submission" date="2018-11" db="EMBL/GenBank/DDBJ databases">
        <authorList>
            <consortium name="Pathogen Informatics"/>
        </authorList>
    </citation>
    <scope>NUCLEOTIDE SEQUENCE [LARGE SCALE GENOMIC DNA]</scope>
    <source>
        <strain evidence="3 4">MHpl1</strain>
    </source>
</reference>
<dbReference type="InterPro" id="IPR013128">
    <property type="entry name" value="Peptidase_C1A"/>
</dbReference>
<dbReference type="GO" id="GO:0008234">
    <property type="term" value="F:cysteine-type peptidase activity"/>
    <property type="evidence" value="ECO:0007669"/>
    <property type="project" value="InterPro"/>
</dbReference>
<sequence>MHYSMCVLIASRITEQFLAQPISAEAQKLTGKALVEYVNQRQPFFKVQVFSNFDSRKVWKNCPSIDYIRDQSNCGLQSKSVPFTGSCWAVSAASTMSDRICVQSEGKVKTILSDTDIVSCCGNACGDGTFALVKWSYSILNQEDAIQEMLMRKGPVQAIFIVYEDFSYYQNGIYVVSPDQFTQAHLGEVPFILFAFFIAQSCQKELTMMQLLAQPIPEEAQKLTGKALVDYVNKRQSFYRAEYSEKARSRIQSLMKTEYIGKAREMYKVAKKAKPYNNDTSDIPERKLFAGSCWAVSAAETMSDRLCIQTKGKVKVTLSDVDILSCCGEICGYGWVSN</sequence>
<dbReference type="SUPFAM" id="SSF54001">
    <property type="entry name" value="Cysteine proteinases"/>
    <property type="match status" value="2"/>
</dbReference>
<gene>
    <name evidence="3" type="ORF">HPLM_LOCUS16250</name>
</gene>
<reference evidence="5" key="1">
    <citation type="submission" date="2016-04" db="UniProtKB">
        <authorList>
            <consortium name="WormBaseParasite"/>
        </authorList>
    </citation>
    <scope>IDENTIFICATION</scope>
</reference>
<evidence type="ECO:0000256" key="1">
    <source>
        <dbReference type="ARBA" id="ARBA00008455"/>
    </source>
</evidence>
<name>A0A158QQZ3_HAEPC</name>
<dbReference type="PANTHER" id="PTHR12411">
    <property type="entry name" value="CYSTEINE PROTEASE FAMILY C1-RELATED"/>
    <property type="match status" value="1"/>
</dbReference>
<dbReference type="InterPro" id="IPR000668">
    <property type="entry name" value="Peptidase_C1A_C"/>
</dbReference>
<dbReference type="Gene3D" id="3.90.70.10">
    <property type="entry name" value="Cysteine proteinases"/>
    <property type="match status" value="2"/>
</dbReference>
<dbReference type="EMBL" id="UZAF01019335">
    <property type="protein sequence ID" value="VDO59264.1"/>
    <property type="molecule type" value="Genomic_DNA"/>
</dbReference>
<dbReference type="Proteomes" id="UP000268014">
    <property type="component" value="Unassembled WGS sequence"/>
</dbReference>
<evidence type="ECO:0000313" key="4">
    <source>
        <dbReference type="Proteomes" id="UP000268014"/>
    </source>
</evidence>
<dbReference type="Gene3D" id="1.20.5.170">
    <property type="match status" value="1"/>
</dbReference>
<organism evidence="5">
    <name type="scientific">Haemonchus placei</name>
    <name type="common">Barber's pole worm</name>
    <dbReference type="NCBI Taxonomy" id="6290"/>
    <lineage>
        <taxon>Eukaryota</taxon>
        <taxon>Metazoa</taxon>
        <taxon>Ecdysozoa</taxon>
        <taxon>Nematoda</taxon>
        <taxon>Chromadorea</taxon>
        <taxon>Rhabditida</taxon>
        <taxon>Rhabditina</taxon>
        <taxon>Rhabditomorpha</taxon>
        <taxon>Strongyloidea</taxon>
        <taxon>Trichostrongylidae</taxon>
        <taxon>Haemonchus</taxon>
    </lineage>
</organism>
<dbReference type="OrthoDB" id="5850821at2759"/>
<protein>
    <submittedName>
        <fullName evidence="5">Pept_C1 domain-containing protein</fullName>
    </submittedName>
</protein>
<dbReference type="AlphaFoldDB" id="A0A158QQZ3"/>
<feature type="domain" description="Peptidase C1A papain C-terminal" evidence="2">
    <location>
        <begin position="49"/>
        <end position="198"/>
    </location>
</feature>
<dbReference type="WBParaSite" id="HPLM_0001625801-mRNA-1">
    <property type="protein sequence ID" value="HPLM_0001625801-mRNA-1"/>
    <property type="gene ID" value="HPLM_0001625801"/>
</dbReference>
<evidence type="ECO:0000313" key="3">
    <source>
        <dbReference type="EMBL" id="VDO59264.1"/>
    </source>
</evidence>
<dbReference type="SMART" id="SM00645">
    <property type="entry name" value="Pept_C1"/>
    <property type="match status" value="1"/>
</dbReference>
<evidence type="ECO:0000259" key="2">
    <source>
        <dbReference type="SMART" id="SM00645"/>
    </source>
</evidence>
<dbReference type="GO" id="GO:0006508">
    <property type="term" value="P:proteolysis"/>
    <property type="evidence" value="ECO:0007669"/>
    <property type="project" value="InterPro"/>
</dbReference>
<dbReference type="STRING" id="6290.A0A158QQZ3"/>
<keyword evidence="4" id="KW-1185">Reference proteome</keyword>
<dbReference type="Pfam" id="PF00112">
    <property type="entry name" value="Peptidase_C1"/>
    <property type="match status" value="3"/>
</dbReference>
<proteinExistence type="inferred from homology"/>
<evidence type="ECO:0000313" key="5">
    <source>
        <dbReference type="WBParaSite" id="HPLM_0001625801-mRNA-1"/>
    </source>
</evidence>
<accession>A0A158QQZ3</accession>